<keyword evidence="3" id="KW-0436">Ligase</keyword>
<dbReference type="PANTHER" id="PTHR43767">
    <property type="entry name" value="LONG-CHAIN-FATTY-ACID--COA LIGASE"/>
    <property type="match status" value="1"/>
</dbReference>
<gene>
    <name evidence="3" type="ORF">QRX50_45820</name>
</gene>
<evidence type="ECO:0000313" key="4">
    <source>
        <dbReference type="Proteomes" id="UP001236014"/>
    </source>
</evidence>
<dbReference type="Pfam" id="PF00501">
    <property type="entry name" value="AMP-binding"/>
    <property type="match status" value="1"/>
</dbReference>
<sequence length="493" mass="51096">MVFPQAVLDALSSEPDAVAFEHGPRKVTRGEARDLIGRFVAALRGAGVSRRDGVGVATAVTPEGWAAQIAAQTLGCRTVGIRAGLPVAHLRTVVSDLAAIVVDEASETPELRATAAGAKILRVGPELLSVFEEPVPAGRPSDIGWVVFTSGSTGLPKGVTYSFEALTAQGIEQRPEETPADLAARYRRFLLFGTLTSAVMITHLRSCLLAGGTVVIPESLPDFPWILPRLDITAALTTVPRLYKILDVLRASEEDPVDLSSVRMLVVAGSPVAPGLMAEAFSRVGPGMQQAYGQTEVGKLTVLTPADVAEFPDALGSAGRPCAGVEISVRDASGAAVAPGASGEIFVRSAGQFSGYWGNPSQTASVLQDGWVRTQDIGHVDPSGFLHLTGRMRDVVIVNAVIHYTGPIERALASYADVDQAYVVAAPDPATGEAAHAFVVAAPGRDPDVAELRALVASSLGEAAVPSSVTVIDAVPMAASGKPDKAALLGLLG</sequence>
<evidence type="ECO:0000259" key="1">
    <source>
        <dbReference type="Pfam" id="PF00501"/>
    </source>
</evidence>
<keyword evidence="4" id="KW-1185">Reference proteome</keyword>
<dbReference type="PANTHER" id="PTHR43767:SF1">
    <property type="entry name" value="NONRIBOSOMAL PEPTIDE SYNTHASE PES1 (EUROFUNG)-RELATED"/>
    <property type="match status" value="1"/>
</dbReference>
<dbReference type="Proteomes" id="UP001236014">
    <property type="component" value="Chromosome"/>
</dbReference>
<dbReference type="CDD" id="cd04433">
    <property type="entry name" value="AFD_class_I"/>
    <property type="match status" value="1"/>
</dbReference>
<feature type="domain" description="AMP-dependent synthetase/ligase" evidence="1">
    <location>
        <begin position="13"/>
        <end position="357"/>
    </location>
</feature>
<reference evidence="3 4" key="1">
    <citation type="submission" date="2023-06" db="EMBL/GenBank/DDBJ databases">
        <authorList>
            <person name="Oyuntsetseg B."/>
            <person name="Kim S.B."/>
        </authorList>
    </citation>
    <scope>NUCLEOTIDE SEQUENCE [LARGE SCALE GENOMIC DNA]</scope>
    <source>
        <strain evidence="3 4">2-15</strain>
    </source>
</reference>
<accession>A0A9Y2IFM3</accession>
<proteinExistence type="predicted"/>
<dbReference type="GO" id="GO:0016878">
    <property type="term" value="F:acid-thiol ligase activity"/>
    <property type="evidence" value="ECO:0007669"/>
    <property type="project" value="UniProtKB-ARBA"/>
</dbReference>
<organism evidence="3 4">
    <name type="scientific">Amycolatopsis carbonis</name>
    <dbReference type="NCBI Taxonomy" id="715471"/>
    <lineage>
        <taxon>Bacteria</taxon>
        <taxon>Bacillati</taxon>
        <taxon>Actinomycetota</taxon>
        <taxon>Actinomycetes</taxon>
        <taxon>Pseudonocardiales</taxon>
        <taxon>Pseudonocardiaceae</taxon>
        <taxon>Amycolatopsis</taxon>
    </lineage>
</organism>
<dbReference type="InterPro" id="IPR000873">
    <property type="entry name" value="AMP-dep_synth/lig_dom"/>
</dbReference>
<dbReference type="AlphaFoldDB" id="A0A9Y2IFM3"/>
<protein>
    <submittedName>
        <fullName evidence="3">Long-chain fatty acid--CoA ligase</fullName>
    </submittedName>
</protein>
<dbReference type="PROSITE" id="PS00455">
    <property type="entry name" value="AMP_BINDING"/>
    <property type="match status" value="1"/>
</dbReference>
<feature type="domain" description="AMP-binding enzyme C-terminal" evidence="2">
    <location>
        <begin position="408"/>
        <end position="482"/>
    </location>
</feature>
<evidence type="ECO:0000313" key="3">
    <source>
        <dbReference type="EMBL" id="WIX78589.1"/>
    </source>
</evidence>
<dbReference type="Gene3D" id="3.40.50.12780">
    <property type="entry name" value="N-terminal domain of ligase-like"/>
    <property type="match status" value="1"/>
</dbReference>
<evidence type="ECO:0000259" key="2">
    <source>
        <dbReference type="Pfam" id="PF13193"/>
    </source>
</evidence>
<dbReference type="SUPFAM" id="SSF56801">
    <property type="entry name" value="Acetyl-CoA synthetase-like"/>
    <property type="match status" value="1"/>
</dbReference>
<dbReference type="RefSeq" id="WP_285969301.1">
    <property type="nucleotide sequence ID" value="NZ_CP127294.1"/>
</dbReference>
<dbReference type="EMBL" id="CP127294">
    <property type="protein sequence ID" value="WIX78589.1"/>
    <property type="molecule type" value="Genomic_DNA"/>
</dbReference>
<dbReference type="InterPro" id="IPR050237">
    <property type="entry name" value="ATP-dep_AMP-bd_enzyme"/>
</dbReference>
<dbReference type="InterPro" id="IPR042099">
    <property type="entry name" value="ANL_N_sf"/>
</dbReference>
<dbReference type="InterPro" id="IPR045851">
    <property type="entry name" value="AMP-bd_C_sf"/>
</dbReference>
<dbReference type="InterPro" id="IPR025110">
    <property type="entry name" value="AMP-bd_C"/>
</dbReference>
<dbReference type="InterPro" id="IPR020845">
    <property type="entry name" value="AMP-binding_CS"/>
</dbReference>
<name>A0A9Y2IFM3_9PSEU</name>
<dbReference type="Pfam" id="PF13193">
    <property type="entry name" value="AMP-binding_C"/>
    <property type="match status" value="1"/>
</dbReference>
<dbReference type="KEGG" id="acab:QRX50_45820"/>
<dbReference type="Gene3D" id="3.30.300.30">
    <property type="match status" value="1"/>
</dbReference>